<dbReference type="OrthoDB" id="411857at2759"/>
<feature type="repeat" description="PPR" evidence="5">
    <location>
        <begin position="384"/>
        <end position="418"/>
    </location>
</feature>
<dbReference type="Pfam" id="PF01535">
    <property type="entry name" value="PPR"/>
    <property type="match status" value="1"/>
</dbReference>
<comment type="function">
    <text evidence="3">Regulates mitochondrial small subunit maturation by controlling 15S rRNA 5'-end processing. Localizes to the 5' precursor of the 15S rRNA in a position that is subsequently occupied by mS47 in the mature yeast mtSSU. Uses structure and sequence-specific RNA recognition, binding to a single-stranded region of the precursor and specifically recognizing bases -6 to -1. The exchange of Ccm1 for mS47 is coupled to the irreversible removal of precursor rRNA that is accompanied by conformational changes of the mitoribosomal proteins uS5m and mS26. These conformational changes signal completion of 5'-end rRNA processing through protection of the mature 5'-end of the 15S rRNA and stabilization of mS47. The removal of the 5' precursor together with the dissociation of Ccm1 may be catalyzed by the 5'-3' exoribonuclease Pet127. Involved in the specific removal of group I introns in mitochondrial encoded transcripts.</text>
</comment>
<protein>
    <submittedName>
        <fullName evidence="8">Pentatricopeptide repeat-containing protein</fullName>
    </submittedName>
</protein>
<keyword evidence="2" id="KW-0677">Repeat</keyword>
<evidence type="ECO:0000256" key="4">
    <source>
        <dbReference type="ARBA" id="ARBA00044511"/>
    </source>
</evidence>
<organism evidence="8 9">
    <name type="scientific">Lachnellula suecica</name>
    <dbReference type="NCBI Taxonomy" id="602035"/>
    <lineage>
        <taxon>Eukaryota</taxon>
        <taxon>Fungi</taxon>
        <taxon>Dikarya</taxon>
        <taxon>Ascomycota</taxon>
        <taxon>Pezizomycotina</taxon>
        <taxon>Leotiomycetes</taxon>
        <taxon>Helotiales</taxon>
        <taxon>Lachnaceae</taxon>
        <taxon>Lachnellula</taxon>
    </lineage>
</organism>
<dbReference type="PANTHER" id="PTHR47447:SF17">
    <property type="entry name" value="OS12G0638900 PROTEIN"/>
    <property type="match status" value="1"/>
</dbReference>
<gene>
    <name evidence="8" type="primary">ppr5</name>
    <name evidence="8" type="ORF">LSUE1_G010259</name>
</gene>
<evidence type="ECO:0000256" key="6">
    <source>
        <dbReference type="SAM" id="MobiDB-lite"/>
    </source>
</evidence>
<dbReference type="InterPro" id="IPR057585">
    <property type="entry name" value="TPR_dom_fungi"/>
</dbReference>
<evidence type="ECO:0000313" key="8">
    <source>
        <dbReference type="EMBL" id="TVY68671.1"/>
    </source>
</evidence>
<name>A0A8T9C042_9HELO</name>
<feature type="domain" description="Tetratricopeptide repeat" evidence="7">
    <location>
        <begin position="502"/>
        <end position="598"/>
    </location>
</feature>
<dbReference type="Pfam" id="PF13812">
    <property type="entry name" value="PPR_3"/>
    <property type="match status" value="1"/>
</dbReference>
<dbReference type="AlphaFoldDB" id="A0A8T9C042"/>
<dbReference type="PANTHER" id="PTHR47447">
    <property type="entry name" value="OS03G0856100 PROTEIN"/>
    <property type="match status" value="1"/>
</dbReference>
<dbReference type="PROSITE" id="PS51375">
    <property type="entry name" value="PPR"/>
    <property type="match status" value="3"/>
</dbReference>
<dbReference type="Proteomes" id="UP000469558">
    <property type="component" value="Unassembled WGS sequence"/>
</dbReference>
<evidence type="ECO:0000256" key="1">
    <source>
        <dbReference type="ARBA" id="ARBA00006192"/>
    </source>
</evidence>
<dbReference type="NCBIfam" id="TIGR00756">
    <property type="entry name" value="PPR"/>
    <property type="match status" value="3"/>
</dbReference>
<comment type="subunit">
    <text evidence="4">Binds to mitochondrial small subunit 15S rRNA.</text>
</comment>
<evidence type="ECO:0000313" key="9">
    <source>
        <dbReference type="Proteomes" id="UP000469558"/>
    </source>
</evidence>
<dbReference type="FunFam" id="1.25.40.10:FF:000266">
    <property type="entry name" value="Pentatricopeptide repeat domain-containing protein"/>
    <property type="match status" value="1"/>
</dbReference>
<dbReference type="EMBL" id="QGMK01001480">
    <property type="protein sequence ID" value="TVY68671.1"/>
    <property type="molecule type" value="Genomic_DNA"/>
</dbReference>
<proteinExistence type="inferred from homology"/>
<reference evidence="8 9" key="1">
    <citation type="submission" date="2018-05" db="EMBL/GenBank/DDBJ databases">
        <title>Genome sequencing and assembly of the regulated plant pathogen Lachnellula willkommii and related sister species for the development of diagnostic species identification markers.</title>
        <authorList>
            <person name="Giroux E."/>
            <person name="Bilodeau G."/>
        </authorList>
    </citation>
    <scope>NUCLEOTIDE SEQUENCE [LARGE SCALE GENOMIC DNA]</scope>
    <source>
        <strain evidence="8 9">CBS 268.59</strain>
    </source>
</reference>
<feature type="repeat" description="PPR" evidence="5">
    <location>
        <begin position="873"/>
        <end position="907"/>
    </location>
</feature>
<accession>A0A8T9C042</accession>
<keyword evidence="9" id="KW-1185">Reference proteome</keyword>
<evidence type="ECO:0000256" key="3">
    <source>
        <dbReference type="ARBA" id="ARBA00044493"/>
    </source>
</evidence>
<dbReference type="Pfam" id="PF13041">
    <property type="entry name" value="PPR_2"/>
    <property type="match status" value="1"/>
</dbReference>
<dbReference type="Pfam" id="PF24603">
    <property type="entry name" value="TPR_30"/>
    <property type="match status" value="1"/>
</dbReference>
<feature type="region of interest" description="Disordered" evidence="6">
    <location>
        <begin position="34"/>
        <end position="53"/>
    </location>
</feature>
<comment type="similarity">
    <text evidence="1">Belongs to the CCM1 family.</text>
</comment>
<dbReference type="Gene3D" id="1.25.40.10">
    <property type="entry name" value="Tetratricopeptide repeat domain"/>
    <property type="match status" value="4"/>
</dbReference>
<evidence type="ECO:0000256" key="2">
    <source>
        <dbReference type="ARBA" id="ARBA00022737"/>
    </source>
</evidence>
<sequence length="1175" mass="130357">MPIPHLYPHFARQGLAKSITHGYAQSVVAGSHPLSFATQNRPRFGPRRPSKVGQRQYQFQNAFHNSTQQSNVVVQEGRLEKTDVGLAAYFENLRRHEAAEAAGEQEEQEWTQFQFPKRIEWQPLDGGKNDVEAVSRPGVERSYSTSAVDDLKKVELQEDEIALATIDAALAKEIKSRNDQAIFEAELSAVAARVPTPPLARALSPVISIAESDRTPTSSFTTISTASEIRSQNYADHLSKLSENQRYAEIPAVFEAMLVADIQPTAAAYNALLDAAINLPTEKIQVVPKALDVYSDMLRRKISPNTATYNTLIDLLSSRSIEVSSLKQSLEEKRVRFGGMEVAGKFMLESSEVEFAILAEDDRLDLAMRLFNASISYLKNRSYPPETYHKLIQACSAAGRVPDMVRLFEHMESSKVTPLAATFPPLIKGFAQTGDLSSAVECYNEYKDLAVAHDNGVVDLSDRHDGQVYASVVKAYITSDRLEGAIKFYNKIMQSCESDVTIKDSIVNGGFVQGMLDRGMLPEALRWAGSLEYSTKMAAMSKIATIAADKGDKLTAVAAFTQVPTEFEGVAAPAAAMLALSVRFADVASAQQYWQILSDPTMRVSSSFIEPIAMYAVAMIGSGQVSEGLTQSEEMFARVRMSAADSNSHVNDEIEEGIEFINKFMNTRGIRDTRTPETPVFQHFTPSFAPTPVQYPVTPAYEDTYDPYASTTDFKGSSLIADELERSNNGRHKTSRLNEALGRFRNIRRAGRHPRYITYAKLITAAAREERMNLIHDILGMARTDLPLLPEYAVVRYGWTSILDAMVGACLNLGNRTLAARYHQELLDMGSSPTANTFGLYITTLKDSTKTFDEATEAVKIFHRAKSEGVEPSSFLYNALIGKLGKARRIDDCLYYFAEMRSLGIRPTSVTYGTIVNALCRVSDEKFAEELFEEMESMPNYKARPAPYNSLMQFFLTTKRDKAKVLAYYERMKSKGIEPTNHTYKLLVDTHATLEPINMTAAEAILDSIRSSGQKPEAVHYSSLIHAKGCVLHDMDGARAIFDSVMADSAIRPQACLYQSLFESMVANHRVAETEPILREMSRRSVEMTAYIANTLIHGWANEKNIDKSKSIFASVGRDKREPSTYEAMTRAYLAVEDRDSAKAIVQEMLSRGYPGAVSNKILELLGGGHAENAL</sequence>
<evidence type="ECO:0000256" key="5">
    <source>
        <dbReference type="PROSITE-ProRule" id="PRU00708"/>
    </source>
</evidence>
<dbReference type="InterPro" id="IPR011990">
    <property type="entry name" value="TPR-like_helical_dom_sf"/>
</dbReference>
<feature type="repeat" description="PPR" evidence="5">
    <location>
        <begin position="908"/>
        <end position="938"/>
    </location>
</feature>
<dbReference type="InterPro" id="IPR002885">
    <property type="entry name" value="PPR_rpt"/>
</dbReference>
<comment type="caution">
    <text evidence="8">The sequence shown here is derived from an EMBL/GenBank/DDBJ whole genome shotgun (WGS) entry which is preliminary data.</text>
</comment>
<evidence type="ECO:0000259" key="7">
    <source>
        <dbReference type="Pfam" id="PF24603"/>
    </source>
</evidence>
<dbReference type="FunFam" id="1.25.40.10:FF:001206">
    <property type="entry name" value="Pentatricopeptide repeat protein (AFU_orthologue AFUA_5G10660)"/>
    <property type="match status" value="1"/>
</dbReference>